<comment type="caution">
    <text evidence="12">The sequence shown here is derived from an EMBL/GenBank/DDBJ whole genome shotgun (WGS) entry which is preliminary data.</text>
</comment>
<accession>A0A9W8HG60</accession>
<keyword evidence="3" id="KW-0479">Metal-binding</keyword>
<dbReference type="InterPro" id="IPR000690">
    <property type="entry name" value="Matrin/U1-C_Znf_C2H2"/>
</dbReference>
<dbReference type="PROSITE" id="PS00028">
    <property type="entry name" value="ZINC_FINGER_C2H2_1"/>
    <property type="match status" value="1"/>
</dbReference>
<evidence type="ECO:0000256" key="5">
    <source>
        <dbReference type="ARBA" id="ARBA00022833"/>
    </source>
</evidence>
<keyword evidence="12" id="KW-0436">Ligase</keyword>
<comment type="similarity">
    <text evidence="2">Belongs to the SF3A3 family.</text>
</comment>
<comment type="subcellular location">
    <subcellularLocation>
        <location evidence="1">Nucleus</location>
    </subcellularLocation>
</comment>
<protein>
    <submittedName>
        <fullName evidence="12">Pre-mRNA-splicing factor sap61</fullName>
        <ecNumber evidence="12">6.5.1.1</ecNumber>
    </submittedName>
</protein>
<feature type="domain" description="C2H2-type" evidence="10">
    <location>
        <begin position="271"/>
        <end position="298"/>
    </location>
</feature>
<feature type="domain" description="Matrin-type" evidence="11">
    <location>
        <begin position="409"/>
        <end position="440"/>
    </location>
</feature>
<evidence type="ECO:0000313" key="12">
    <source>
        <dbReference type="EMBL" id="KAJ2783262.1"/>
    </source>
</evidence>
<reference evidence="12" key="1">
    <citation type="submission" date="2022-07" db="EMBL/GenBank/DDBJ databases">
        <title>Phylogenomic reconstructions and comparative analyses of Kickxellomycotina fungi.</title>
        <authorList>
            <person name="Reynolds N.K."/>
            <person name="Stajich J.E."/>
            <person name="Barry K."/>
            <person name="Grigoriev I.V."/>
            <person name="Crous P."/>
            <person name="Smith M.E."/>
        </authorList>
    </citation>
    <scope>NUCLEOTIDE SEQUENCE</scope>
    <source>
        <strain evidence="12">NBRC 105414</strain>
    </source>
</reference>
<dbReference type="InterPro" id="IPR022755">
    <property type="entry name" value="Znf_C2H2_jaz"/>
</dbReference>
<dbReference type="Pfam" id="PF11931">
    <property type="entry name" value="SF3a60_Prp9_C"/>
    <property type="match status" value="1"/>
</dbReference>
<gene>
    <name evidence="12" type="primary">sap61</name>
    <name evidence="12" type="ORF">H4R18_001781</name>
</gene>
<dbReference type="GO" id="GO:0005681">
    <property type="term" value="C:spliceosomal complex"/>
    <property type="evidence" value="ECO:0007669"/>
    <property type="project" value="InterPro"/>
</dbReference>
<keyword evidence="4 7" id="KW-0863">Zinc-finger</keyword>
<keyword evidence="13" id="KW-1185">Reference proteome</keyword>
<evidence type="ECO:0000256" key="9">
    <source>
        <dbReference type="SAM" id="MobiDB-lite"/>
    </source>
</evidence>
<dbReference type="InterPro" id="IPR036236">
    <property type="entry name" value="Znf_C2H2_sf"/>
</dbReference>
<name>A0A9W8HG60_9FUNG</name>
<feature type="region of interest" description="Disordered" evidence="9">
    <location>
        <begin position="287"/>
        <end position="318"/>
    </location>
</feature>
<evidence type="ECO:0000259" key="10">
    <source>
        <dbReference type="PROSITE" id="PS50157"/>
    </source>
</evidence>
<keyword evidence="6" id="KW-0539">Nucleus</keyword>
<evidence type="ECO:0000256" key="4">
    <source>
        <dbReference type="ARBA" id="ARBA00022771"/>
    </source>
</evidence>
<evidence type="ECO:0000256" key="8">
    <source>
        <dbReference type="SAM" id="Coils"/>
    </source>
</evidence>
<dbReference type="EC" id="6.5.1.1" evidence="12"/>
<feature type="region of interest" description="Disordered" evidence="9">
    <location>
        <begin position="118"/>
        <end position="139"/>
    </location>
</feature>
<dbReference type="InterPro" id="IPR024598">
    <property type="entry name" value="SF3a60/Prp9_C"/>
</dbReference>
<evidence type="ECO:0000256" key="1">
    <source>
        <dbReference type="ARBA" id="ARBA00004123"/>
    </source>
</evidence>
<dbReference type="PROSITE" id="PS50171">
    <property type="entry name" value="ZF_MATRIN"/>
    <property type="match status" value="1"/>
</dbReference>
<evidence type="ECO:0000313" key="13">
    <source>
        <dbReference type="Proteomes" id="UP001140217"/>
    </source>
</evidence>
<feature type="region of interest" description="Disordered" evidence="9">
    <location>
        <begin position="350"/>
        <end position="376"/>
    </location>
</feature>
<sequence>MDSIVEQQRQAHEDIERLEQAVADLMIQNLARHRTRLAREHKINGLLEEIQARSRLLVALDRDESGLRAREAAALASQGFDEFYARLAAVGDYHRRNPGIEVHPPELDYVKYKNNPEDAEAAAPARGADEAAGPDAEDGAEVRAETFMTEADERWLETGFSGEERLGRYVDLNAQHERYLNTRGARRVPYLEYLAMFSDFGSHPRKAKDAQYAEYVDDLRKYLEGFFARAMPLFDLPATQRQAHADFAEAWSKGLVPGWGPASADGGAGALLCAPCGRQFEKDTTYQAHLRSRKHQKTVERQQAGAGPAGSGQRAEREQEIARAEFLVGRYAQVLAAKVDDTRANVQRRQALTEAERSQELEEDEVEVEAEKEEDRDDQIYNPLNLPMGWDGKPIPFWLYKLHGLSVTFDCEICGNAAYRGRKAYERHFQEARHTTNMRRLGIPNTRQFHGVARISDAMALCDRIQREAKGEQPAADTFEECEDGEGNVFNKKTYLDLKRQGLI</sequence>
<dbReference type="PANTHER" id="PTHR12786">
    <property type="entry name" value="SPLICING FACTOR SF3A-RELATED"/>
    <property type="match status" value="1"/>
</dbReference>
<dbReference type="Pfam" id="PF12171">
    <property type="entry name" value="zf-C2H2_jaz"/>
    <property type="match status" value="1"/>
</dbReference>
<dbReference type="PROSITE" id="PS50157">
    <property type="entry name" value="ZINC_FINGER_C2H2_2"/>
    <property type="match status" value="1"/>
</dbReference>
<dbReference type="Gene3D" id="3.30.160.60">
    <property type="entry name" value="Classic Zinc Finger"/>
    <property type="match status" value="1"/>
</dbReference>
<feature type="compositionally biased region" description="Acidic residues" evidence="9">
    <location>
        <begin position="361"/>
        <end position="376"/>
    </location>
</feature>
<feature type="compositionally biased region" description="Low complexity" evidence="9">
    <location>
        <begin position="121"/>
        <end position="134"/>
    </location>
</feature>
<dbReference type="GO" id="GO:0003910">
    <property type="term" value="F:DNA ligase (ATP) activity"/>
    <property type="evidence" value="ECO:0007669"/>
    <property type="project" value="UniProtKB-EC"/>
</dbReference>
<organism evidence="12 13">
    <name type="scientific">Coemansia javaensis</name>
    <dbReference type="NCBI Taxonomy" id="2761396"/>
    <lineage>
        <taxon>Eukaryota</taxon>
        <taxon>Fungi</taxon>
        <taxon>Fungi incertae sedis</taxon>
        <taxon>Zoopagomycota</taxon>
        <taxon>Kickxellomycotina</taxon>
        <taxon>Kickxellomycetes</taxon>
        <taxon>Kickxellales</taxon>
        <taxon>Kickxellaceae</taxon>
        <taxon>Coemansia</taxon>
    </lineage>
</organism>
<dbReference type="GO" id="GO:0008270">
    <property type="term" value="F:zinc ion binding"/>
    <property type="evidence" value="ECO:0007669"/>
    <property type="project" value="UniProtKB-KW"/>
</dbReference>
<dbReference type="PANTHER" id="PTHR12786:SF2">
    <property type="entry name" value="SPLICING FACTOR 3A SUBUNIT 3"/>
    <property type="match status" value="1"/>
</dbReference>
<dbReference type="GO" id="GO:0003723">
    <property type="term" value="F:RNA binding"/>
    <property type="evidence" value="ECO:0007669"/>
    <property type="project" value="InterPro"/>
</dbReference>
<dbReference type="SUPFAM" id="SSF57667">
    <property type="entry name" value="beta-beta-alpha zinc fingers"/>
    <property type="match status" value="1"/>
</dbReference>
<dbReference type="GO" id="GO:0000398">
    <property type="term" value="P:mRNA splicing, via spliceosome"/>
    <property type="evidence" value="ECO:0007669"/>
    <property type="project" value="InterPro"/>
</dbReference>
<evidence type="ECO:0000256" key="2">
    <source>
        <dbReference type="ARBA" id="ARBA00008776"/>
    </source>
</evidence>
<feature type="coiled-coil region" evidence="8">
    <location>
        <begin position="1"/>
        <end position="28"/>
    </location>
</feature>
<dbReference type="EMBL" id="JANBUL010000051">
    <property type="protein sequence ID" value="KAJ2783262.1"/>
    <property type="molecule type" value="Genomic_DNA"/>
</dbReference>
<proteinExistence type="inferred from homology"/>
<dbReference type="AlphaFoldDB" id="A0A9W8HG60"/>
<dbReference type="Proteomes" id="UP001140217">
    <property type="component" value="Unassembled WGS sequence"/>
</dbReference>
<evidence type="ECO:0000256" key="3">
    <source>
        <dbReference type="ARBA" id="ARBA00022723"/>
    </source>
</evidence>
<dbReference type="InterPro" id="IPR051421">
    <property type="entry name" value="RNA_Proc_DNA_Dmg_Regulator"/>
</dbReference>
<keyword evidence="8" id="KW-0175">Coiled coil</keyword>
<evidence type="ECO:0000256" key="6">
    <source>
        <dbReference type="ARBA" id="ARBA00023242"/>
    </source>
</evidence>
<dbReference type="InterPro" id="IPR013087">
    <property type="entry name" value="Znf_C2H2_type"/>
</dbReference>
<dbReference type="OrthoDB" id="2160351at2759"/>
<evidence type="ECO:0000256" key="7">
    <source>
        <dbReference type="PROSITE-ProRule" id="PRU00042"/>
    </source>
</evidence>
<keyword evidence="5" id="KW-0862">Zinc</keyword>
<dbReference type="InterPro" id="IPR031774">
    <property type="entry name" value="SF3A3_dom"/>
</dbReference>
<dbReference type="Pfam" id="PF16837">
    <property type="entry name" value="SF3A3"/>
    <property type="match status" value="1"/>
</dbReference>
<evidence type="ECO:0000259" key="11">
    <source>
        <dbReference type="PROSITE" id="PS50171"/>
    </source>
</evidence>